<dbReference type="RefSeq" id="WP_313976660.1">
    <property type="nucleotide sequence ID" value="NZ_JASJOS010000003.1"/>
</dbReference>
<evidence type="ECO:0000313" key="3">
    <source>
        <dbReference type="EMBL" id="MDJ1480085.1"/>
    </source>
</evidence>
<keyword evidence="1" id="KW-0547">Nucleotide-binding</keyword>
<feature type="compositionally biased region" description="Basic and acidic residues" evidence="2">
    <location>
        <begin position="81"/>
        <end position="95"/>
    </location>
</feature>
<dbReference type="NCBIfam" id="TIGR00135">
    <property type="entry name" value="gatC"/>
    <property type="match status" value="1"/>
</dbReference>
<dbReference type="HAMAP" id="MF_00122">
    <property type="entry name" value="GatC"/>
    <property type="match status" value="1"/>
</dbReference>
<reference evidence="3" key="1">
    <citation type="submission" date="2023-05" db="EMBL/GenBank/DDBJ databases">
        <authorList>
            <person name="Zhang X."/>
        </authorList>
    </citation>
    <scope>NUCLEOTIDE SEQUENCE</scope>
    <source>
        <strain evidence="3">YF14B1</strain>
    </source>
</reference>
<dbReference type="InterPro" id="IPR036113">
    <property type="entry name" value="Asp/Glu-ADT_sf_sub_c"/>
</dbReference>
<keyword evidence="1" id="KW-0436">Ligase</keyword>
<dbReference type="InterPro" id="IPR003837">
    <property type="entry name" value="GatC"/>
</dbReference>
<dbReference type="PANTHER" id="PTHR15004">
    <property type="entry name" value="GLUTAMYL-TRNA(GLN) AMIDOTRANSFERASE SUBUNIT C, MITOCHONDRIAL"/>
    <property type="match status" value="1"/>
</dbReference>
<evidence type="ECO:0000313" key="4">
    <source>
        <dbReference type="Proteomes" id="UP001241110"/>
    </source>
</evidence>
<dbReference type="AlphaFoldDB" id="A0AAE3QN49"/>
<feature type="region of interest" description="Disordered" evidence="2">
    <location>
        <begin position="76"/>
        <end position="95"/>
    </location>
</feature>
<dbReference type="GO" id="GO:0006450">
    <property type="term" value="P:regulation of translational fidelity"/>
    <property type="evidence" value="ECO:0007669"/>
    <property type="project" value="InterPro"/>
</dbReference>
<dbReference type="GO" id="GO:0006412">
    <property type="term" value="P:translation"/>
    <property type="evidence" value="ECO:0007669"/>
    <property type="project" value="UniProtKB-UniRule"/>
</dbReference>
<proteinExistence type="inferred from homology"/>
<dbReference type="GO" id="GO:0005524">
    <property type="term" value="F:ATP binding"/>
    <property type="evidence" value="ECO:0007669"/>
    <property type="project" value="UniProtKB-KW"/>
</dbReference>
<comment type="function">
    <text evidence="1">Allows the formation of correctly charged Asn-tRNA(Asn) or Gln-tRNA(Gln) through the transamidation of misacylated Asp-tRNA(Asn) or Glu-tRNA(Gln) in organisms which lack either or both of asparaginyl-tRNA or glutaminyl-tRNA synthetases. The reaction takes place in the presence of glutamine and ATP through an activated phospho-Asp-tRNA(Asn) or phospho-Glu-tRNA(Gln).</text>
</comment>
<dbReference type="Pfam" id="PF02686">
    <property type="entry name" value="GatC"/>
    <property type="match status" value="1"/>
</dbReference>
<keyword evidence="1" id="KW-0648">Protein biosynthesis</keyword>
<dbReference type="EMBL" id="JASJOS010000003">
    <property type="protein sequence ID" value="MDJ1480085.1"/>
    <property type="molecule type" value="Genomic_DNA"/>
</dbReference>
<dbReference type="Proteomes" id="UP001241110">
    <property type="component" value="Unassembled WGS sequence"/>
</dbReference>
<gene>
    <name evidence="1 3" type="primary">gatC</name>
    <name evidence="3" type="ORF">QNI16_06275</name>
</gene>
<dbReference type="EC" id="6.3.5.-" evidence="1"/>
<comment type="catalytic activity">
    <reaction evidence="1">
        <text>L-glutamyl-tRNA(Gln) + L-glutamine + ATP + H2O = L-glutaminyl-tRNA(Gln) + L-glutamate + ADP + phosphate + H(+)</text>
        <dbReference type="Rhea" id="RHEA:17521"/>
        <dbReference type="Rhea" id="RHEA-COMP:9681"/>
        <dbReference type="Rhea" id="RHEA-COMP:9684"/>
        <dbReference type="ChEBI" id="CHEBI:15377"/>
        <dbReference type="ChEBI" id="CHEBI:15378"/>
        <dbReference type="ChEBI" id="CHEBI:29985"/>
        <dbReference type="ChEBI" id="CHEBI:30616"/>
        <dbReference type="ChEBI" id="CHEBI:43474"/>
        <dbReference type="ChEBI" id="CHEBI:58359"/>
        <dbReference type="ChEBI" id="CHEBI:78520"/>
        <dbReference type="ChEBI" id="CHEBI:78521"/>
        <dbReference type="ChEBI" id="CHEBI:456216"/>
    </reaction>
</comment>
<accession>A0AAE3QN49</accession>
<comment type="similarity">
    <text evidence="1">Belongs to the GatC family.</text>
</comment>
<evidence type="ECO:0000256" key="2">
    <source>
        <dbReference type="SAM" id="MobiDB-lite"/>
    </source>
</evidence>
<comment type="catalytic activity">
    <reaction evidence="1">
        <text>L-aspartyl-tRNA(Asn) + L-glutamine + ATP + H2O = L-asparaginyl-tRNA(Asn) + L-glutamate + ADP + phosphate + 2 H(+)</text>
        <dbReference type="Rhea" id="RHEA:14513"/>
        <dbReference type="Rhea" id="RHEA-COMP:9674"/>
        <dbReference type="Rhea" id="RHEA-COMP:9677"/>
        <dbReference type="ChEBI" id="CHEBI:15377"/>
        <dbReference type="ChEBI" id="CHEBI:15378"/>
        <dbReference type="ChEBI" id="CHEBI:29985"/>
        <dbReference type="ChEBI" id="CHEBI:30616"/>
        <dbReference type="ChEBI" id="CHEBI:43474"/>
        <dbReference type="ChEBI" id="CHEBI:58359"/>
        <dbReference type="ChEBI" id="CHEBI:78515"/>
        <dbReference type="ChEBI" id="CHEBI:78516"/>
        <dbReference type="ChEBI" id="CHEBI:456216"/>
    </reaction>
</comment>
<sequence length="95" mass="10916">MNADQDTLRKIANLARLDLKESDEVEILNDLNRILTWVEKLSEIDTSNVEPLTHINTDLNVMREDIVSETLPRPKALENAPKQDGEHFRVPKVIE</sequence>
<protein>
    <recommendedName>
        <fullName evidence="1">Aspartyl/glutamyl-tRNA(Asn/Gln) amidotransferase subunit C</fullName>
        <shortName evidence="1">Asp/Glu-ADT subunit C</shortName>
        <ecNumber evidence="1">6.3.5.-</ecNumber>
    </recommendedName>
</protein>
<evidence type="ECO:0000256" key="1">
    <source>
        <dbReference type="HAMAP-Rule" id="MF_00122"/>
    </source>
</evidence>
<dbReference type="PANTHER" id="PTHR15004:SF0">
    <property type="entry name" value="GLUTAMYL-TRNA(GLN) AMIDOTRANSFERASE SUBUNIT C, MITOCHONDRIAL"/>
    <property type="match status" value="1"/>
</dbReference>
<dbReference type="Gene3D" id="1.10.20.60">
    <property type="entry name" value="Glu-tRNAGln amidotransferase C subunit, N-terminal domain"/>
    <property type="match status" value="1"/>
</dbReference>
<organism evidence="3 4">
    <name type="scientific">Xanthocytophaga flava</name>
    <dbReference type="NCBI Taxonomy" id="3048013"/>
    <lineage>
        <taxon>Bacteria</taxon>
        <taxon>Pseudomonadati</taxon>
        <taxon>Bacteroidota</taxon>
        <taxon>Cytophagia</taxon>
        <taxon>Cytophagales</taxon>
        <taxon>Rhodocytophagaceae</taxon>
        <taxon>Xanthocytophaga</taxon>
    </lineage>
</organism>
<dbReference type="GO" id="GO:0070681">
    <property type="term" value="P:glutaminyl-tRNAGln biosynthesis via transamidation"/>
    <property type="evidence" value="ECO:0007669"/>
    <property type="project" value="TreeGrafter"/>
</dbReference>
<comment type="caution">
    <text evidence="3">The sequence shown here is derived from an EMBL/GenBank/DDBJ whole genome shotgun (WGS) entry which is preliminary data.</text>
</comment>
<comment type="subunit">
    <text evidence="1">Heterotrimer of A, B and C subunits.</text>
</comment>
<dbReference type="GO" id="GO:0050567">
    <property type="term" value="F:glutaminyl-tRNA synthase (glutamine-hydrolyzing) activity"/>
    <property type="evidence" value="ECO:0007669"/>
    <property type="project" value="UniProtKB-UniRule"/>
</dbReference>
<dbReference type="SUPFAM" id="SSF141000">
    <property type="entry name" value="Glu-tRNAGln amidotransferase C subunit"/>
    <property type="match status" value="1"/>
</dbReference>
<name>A0AAE3QN49_9BACT</name>
<keyword evidence="1" id="KW-0067">ATP-binding</keyword>